<keyword evidence="3" id="KW-1185">Reference proteome</keyword>
<reference evidence="2 3" key="1">
    <citation type="submission" date="2021-05" db="EMBL/GenBank/DDBJ databases">
        <title>The draft genome of Geobacter chapellei DSM 13688.</title>
        <authorList>
            <person name="Xu Z."/>
            <person name="Masuda Y."/>
            <person name="Itoh H."/>
            <person name="Senoo K."/>
        </authorList>
    </citation>
    <scope>NUCLEOTIDE SEQUENCE [LARGE SCALE GENOMIC DNA]</scope>
    <source>
        <strain evidence="2 3">DSM 13688</strain>
    </source>
</reference>
<dbReference type="RefSeq" id="WP_214299424.1">
    <property type="nucleotide sequence ID" value="NZ_JAHDYS010000010.1"/>
</dbReference>
<keyword evidence="1" id="KW-0472">Membrane</keyword>
<keyword evidence="1" id="KW-1133">Transmembrane helix</keyword>
<evidence type="ECO:0000313" key="2">
    <source>
        <dbReference type="EMBL" id="MBT1072448.1"/>
    </source>
</evidence>
<evidence type="ECO:0000313" key="3">
    <source>
        <dbReference type="Proteomes" id="UP000784128"/>
    </source>
</evidence>
<dbReference type="EMBL" id="JAHDYS010000010">
    <property type="protein sequence ID" value="MBT1072448.1"/>
    <property type="molecule type" value="Genomic_DNA"/>
</dbReference>
<evidence type="ECO:0000256" key="1">
    <source>
        <dbReference type="SAM" id="Phobius"/>
    </source>
</evidence>
<keyword evidence="1" id="KW-0812">Transmembrane</keyword>
<name>A0ABS5U9W1_9BACT</name>
<comment type="caution">
    <text evidence="2">The sequence shown here is derived from an EMBL/GenBank/DDBJ whole genome shotgun (WGS) entry which is preliminary data.</text>
</comment>
<organism evidence="2 3">
    <name type="scientific">Pelotalea chapellei</name>
    <dbReference type="NCBI Taxonomy" id="44671"/>
    <lineage>
        <taxon>Bacteria</taxon>
        <taxon>Pseudomonadati</taxon>
        <taxon>Thermodesulfobacteriota</taxon>
        <taxon>Desulfuromonadia</taxon>
        <taxon>Geobacterales</taxon>
        <taxon>Geobacteraceae</taxon>
        <taxon>Pelotalea</taxon>
    </lineage>
</organism>
<feature type="transmembrane region" description="Helical" evidence="1">
    <location>
        <begin position="7"/>
        <end position="28"/>
    </location>
</feature>
<feature type="transmembrane region" description="Helical" evidence="1">
    <location>
        <begin position="120"/>
        <end position="138"/>
    </location>
</feature>
<feature type="transmembrane region" description="Helical" evidence="1">
    <location>
        <begin position="96"/>
        <end position="114"/>
    </location>
</feature>
<gene>
    <name evidence="2" type="ORF">KJB30_11670</name>
</gene>
<accession>A0ABS5U9W1</accession>
<evidence type="ECO:0008006" key="4">
    <source>
        <dbReference type="Google" id="ProtNLM"/>
    </source>
</evidence>
<proteinExistence type="predicted"/>
<feature type="transmembrane region" description="Helical" evidence="1">
    <location>
        <begin position="40"/>
        <end position="61"/>
    </location>
</feature>
<dbReference type="Proteomes" id="UP000784128">
    <property type="component" value="Unassembled WGS sequence"/>
</dbReference>
<protein>
    <recommendedName>
        <fullName evidence="4">MFS transporter</fullName>
    </recommendedName>
</protein>
<sequence length="190" mass="21102">MNQIKTIFLRYFTGFFVVMLILVSIGQYGDQRKLDLKFSLPFSLSLAFLGGAIAALFIGVFRKLESEPPRVQPSEYLTIDESVLKKGLTKASKKRFLLFAMFGMWLPYGLLIMVSSLPEFFLFGYMGALAIVAFNLQFTKCPRCGHYLFFRGAKSGGVGDTGSEKLNLIFGGGYHNALSNKCLNCGVSIK</sequence>